<name>A0ABQ2R9X1_9ACTN</name>
<sequence>MAQRLSGTRFPAATDTASSGSRRTDPAGSRQTRRTRGIPPVRADTRRFTGARPDARRSLSPGNAELARWLS</sequence>
<reference evidence="3" key="1">
    <citation type="journal article" date="2019" name="Int. J. Syst. Evol. Microbiol.">
        <title>The Global Catalogue of Microorganisms (GCM) 10K type strain sequencing project: providing services to taxonomists for standard genome sequencing and annotation.</title>
        <authorList>
            <consortium name="The Broad Institute Genomics Platform"/>
            <consortium name="The Broad Institute Genome Sequencing Center for Infectious Disease"/>
            <person name="Wu L."/>
            <person name="Ma J."/>
        </authorList>
    </citation>
    <scope>NUCLEOTIDE SEQUENCE [LARGE SCALE GENOMIC DNA]</scope>
    <source>
        <strain evidence="3">JCM 3115</strain>
    </source>
</reference>
<evidence type="ECO:0000313" key="3">
    <source>
        <dbReference type="Proteomes" id="UP000611554"/>
    </source>
</evidence>
<gene>
    <name evidence="2" type="ORF">GCM10010140_59350</name>
</gene>
<evidence type="ECO:0000256" key="1">
    <source>
        <dbReference type="SAM" id="MobiDB-lite"/>
    </source>
</evidence>
<dbReference type="EMBL" id="BMQJ01000017">
    <property type="protein sequence ID" value="GGQ21213.1"/>
    <property type="molecule type" value="Genomic_DNA"/>
</dbReference>
<keyword evidence="3" id="KW-1185">Reference proteome</keyword>
<accession>A0ABQ2R9X1</accession>
<feature type="compositionally biased region" description="Basic and acidic residues" evidence="1">
    <location>
        <begin position="43"/>
        <end position="57"/>
    </location>
</feature>
<protein>
    <submittedName>
        <fullName evidence="2">Uncharacterized protein</fullName>
    </submittedName>
</protein>
<evidence type="ECO:0000313" key="2">
    <source>
        <dbReference type="EMBL" id="GGQ21213.1"/>
    </source>
</evidence>
<feature type="region of interest" description="Disordered" evidence="1">
    <location>
        <begin position="1"/>
        <end position="71"/>
    </location>
</feature>
<organism evidence="2 3">
    <name type="scientific">Streptosporangium pseudovulgare</name>
    <dbReference type="NCBI Taxonomy" id="35765"/>
    <lineage>
        <taxon>Bacteria</taxon>
        <taxon>Bacillati</taxon>
        <taxon>Actinomycetota</taxon>
        <taxon>Actinomycetes</taxon>
        <taxon>Streptosporangiales</taxon>
        <taxon>Streptosporangiaceae</taxon>
        <taxon>Streptosporangium</taxon>
    </lineage>
</organism>
<dbReference type="Proteomes" id="UP000611554">
    <property type="component" value="Unassembled WGS sequence"/>
</dbReference>
<comment type="caution">
    <text evidence="2">The sequence shown here is derived from an EMBL/GenBank/DDBJ whole genome shotgun (WGS) entry which is preliminary data.</text>
</comment>
<proteinExistence type="predicted"/>